<dbReference type="OrthoDB" id="9811243at2"/>
<keyword evidence="3" id="KW-0804">Transcription</keyword>
<dbReference type="EMBL" id="SRXV01000002">
    <property type="protein sequence ID" value="TGY92943.1"/>
    <property type="molecule type" value="Genomic_DNA"/>
</dbReference>
<dbReference type="GO" id="GO:0006355">
    <property type="term" value="P:regulation of DNA-templated transcription"/>
    <property type="evidence" value="ECO:0007669"/>
    <property type="project" value="UniProtKB-ARBA"/>
</dbReference>
<evidence type="ECO:0000256" key="1">
    <source>
        <dbReference type="ARBA" id="ARBA00023015"/>
    </source>
</evidence>
<evidence type="ECO:0000256" key="3">
    <source>
        <dbReference type="ARBA" id="ARBA00023163"/>
    </source>
</evidence>
<protein>
    <submittedName>
        <fullName evidence="5">Lrp/AsnC family transcriptional regulator</fullName>
    </submittedName>
</protein>
<dbReference type="SUPFAM" id="SSF54909">
    <property type="entry name" value="Dimeric alpha+beta barrel"/>
    <property type="match status" value="1"/>
</dbReference>
<accession>A0A4S2HB06</accession>
<dbReference type="SMART" id="SM00344">
    <property type="entry name" value="HTH_ASNC"/>
    <property type="match status" value="1"/>
</dbReference>
<dbReference type="Pfam" id="PF01037">
    <property type="entry name" value="AsnC_trans_reg"/>
    <property type="match status" value="1"/>
</dbReference>
<dbReference type="Gene3D" id="3.30.70.920">
    <property type="match status" value="1"/>
</dbReference>
<dbReference type="GO" id="GO:0005829">
    <property type="term" value="C:cytosol"/>
    <property type="evidence" value="ECO:0007669"/>
    <property type="project" value="TreeGrafter"/>
</dbReference>
<dbReference type="AlphaFoldDB" id="A0A4S2HB06"/>
<dbReference type="InterPro" id="IPR019885">
    <property type="entry name" value="Tscrpt_reg_HTH_AsnC-type_CS"/>
</dbReference>
<dbReference type="InterPro" id="IPR011991">
    <property type="entry name" value="ArsR-like_HTH"/>
</dbReference>
<dbReference type="GO" id="GO:0043565">
    <property type="term" value="F:sequence-specific DNA binding"/>
    <property type="evidence" value="ECO:0007669"/>
    <property type="project" value="InterPro"/>
</dbReference>
<dbReference type="InterPro" id="IPR019888">
    <property type="entry name" value="Tscrpt_reg_AsnC-like"/>
</dbReference>
<dbReference type="PROSITE" id="PS50956">
    <property type="entry name" value="HTH_ASNC_2"/>
    <property type="match status" value="1"/>
</dbReference>
<dbReference type="PANTHER" id="PTHR30154:SF17">
    <property type="entry name" value="DNA-BINDING TRANSCRIPTIONAL ACTIVATOR DECR"/>
    <property type="match status" value="1"/>
</dbReference>
<dbReference type="GO" id="GO:0043200">
    <property type="term" value="P:response to amino acid"/>
    <property type="evidence" value="ECO:0007669"/>
    <property type="project" value="TreeGrafter"/>
</dbReference>
<sequence length="159" mass="17978">MPQGLDEIDVRILKALQEDCSISTAELADRVGLSQSPCWRRIQRLREDGFIRAQVALLDAEKLGYSLHVFAQLKTSYLADSDREKFIRSVASIPEVVECYSVLGERDVLIKVIAPDIKWYQEFIFNTILKLPGVEDISSIVALSEMKHTTALPVRVTKE</sequence>
<dbReference type="PRINTS" id="PR00033">
    <property type="entry name" value="HTHASNC"/>
</dbReference>
<evidence type="ECO:0000313" key="5">
    <source>
        <dbReference type="EMBL" id="TGY92943.1"/>
    </source>
</evidence>
<keyword evidence="6" id="KW-1185">Reference proteome</keyword>
<organism evidence="5 6">
    <name type="scientific">Marinicauda pacifica</name>
    <dbReference type="NCBI Taxonomy" id="1133559"/>
    <lineage>
        <taxon>Bacteria</taxon>
        <taxon>Pseudomonadati</taxon>
        <taxon>Pseudomonadota</taxon>
        <taxon>Alphaproteobacteria</taxon>
        <taxon>Maricaulales</taxon>
        <taxon>Maricaulaceae</taxon>
        <taxon>Marinicauda</taxon>
    </lineage>
</organism>
<comment type="caution">
    <text evidence="5">The sequence shown here is derived from an EMBL/GenBank/DDBJ whole genome shotgun (WGS) entry which is preliminary data.</text>
</comment>
<feature type="domain" description="HTH asnC-type" evidence="4">
    <location>
        <begin position="5"/>
        <end position="66"/>
    </location>
</feature>
<gene>
    <name evidence="5" type="ORF">E5162_07700</name>
</gene>
<dbReference type="InterPro" id="IPR019887">
    <property type="entry name" value="Tscrpt_reg_AsnC/Lrp_C"/>
</dbReference>
<name>A0A4S2HB06_9PROT</name>
<dbReference type="Gene3D" id="1.10.10.10">
    <property type="entry name" value="Winged helix-like DNA-binding domain superfamily/Winged helix DNA-binding domain"/>
    <property type="match status" value="1"/>
</dbReference>
<keyword evidence="1" id="KW-0805">Transcription regulation</keyword>
<dbReference type="InterPro" id="IPR036388">
    <property type="entry name" value="WH-like_DNA-bd_sf"/>
</dbReference>
<dbReference type="SUPFAM" id="SSF46785">
    <property type="entry name" value="Winged helix' DNA-binding domain"/>
    <property type="match status" value="1"/>
</dbReference>
<proteinExistence type="predicted"/>
<keyword evidence="2" id="KW-0238">DNA-binding</keyword>
<dbReference type="InterPro" id="IPR000485">
    <property type="entry name" value="AsnC-type_HTH_dom"/>
</dbReference>
<dbReference type="InterPro" id="IPR036390">
    <property type="entry name" value="WH_DNA-bd_sf"/>
</dbReference>
<reference evidence="5 6" key="1">
    <citation type="journal article" date="2013" name="Int. J. Syst. Evol. Microbiol.">
        <title>Marinicauda pacifica gen. nov., sp. nov., a prosthecate alphaproteobacterium of the family Hyphomonadaceae isolated from deep seawater.</title>
        <authorList>
            <person name="Zhang X.Y."/>
            <person name="Li G.W."/>
            <person name="Wang C.S."/>
            <person name="Zhang Y.J."/>
            <person name="Xu X.W."/>
            <person name="Li H."/>
            <person name="Liu A."/>
            <person name="Liu C."/>
            <person name="Xie B.B."/>
            <person name="Qin Q.L."/>
            <person name="Xu Z."/>
            <person name="Chen X.L."/>
            <person name="Zhou B.C."/>
            <person name="Zhang Y.Z."/>
        </authorList>
    </citation>
    <scope>NUCLEOTIDE SEQUENCE [LARGE SCALE GENOMIC DNA]</scope>
    <source>
        <strain evidence="5 6">P-1 km-3</strain>
    </source>
</reference>
<evidence type="ECO:0000256" key="2">
    <source>
        <dbReference type="ARBA" id="ARBA00023125"/>
    </source>
</evidence>
<evidence type="ECO:0000259" key="4">
    <source>
        <dbReference type="PROSITE" id="PS50956"/>
    </source>
</evidence>
<dbReference type="InterPro" id="IPR011008">
    <property type="entry name" value="Dimeric_a/b-barrel"/>
</dbReference>
<evidence type="ECO:0000313" key="6">
    <source>
        <dbReference type="Proteomes" id="UP000305451"/>
    </source>
</evidence>
<dbReference type="Pfam" id="PF13412">
    <property type="entry name" value="HTH_24"/>
    <property type="match status" value="1"/>
</dbReference>
<dbReference type="CDD" id="cd00090">
    <property type="entry name" value="HTH_ARSR"/>
    <property type="match status" value="1"/>
</dbReference>
<dbReference type="RefSeq" id="WP_135944566.1">
    <property type="nucleotide sequence ID" value="NZ_BMEI01000002.1"/>
</dbReference>
<dbReference type="Proteomes" id="UP000305451">
    <property type="component" value="Unassembled WGS sequence"/>
</dbReference>
<dbReference type="PROSITE" id="PS00519">
    <property type="entry name" value="HTH_ASNC_1"/>
    <property type="match status" value="1"/>
</dbReference>
<dbReference type="PANTHER" id="PTHR30154">
    <property type="entry name" value="LEUCINE-RESPONSIVE REGULATORY PROTEIN"/>
    <property type="match status" value="1"/>
</dbReference>